<dbReference type="AlphaFoldDB" id="A0A6J5TQV9"/>
<dbReference type="Proteomes" id="UP000507222">
    <property type="component" value="Unassembled WGS sequence"/>
</dbReference>
<sequence length="165" mass="18858">MEITLQASLFRRAKQKDLQITIEFLFFHHERFYLVLIAAKFASRLIIYVFHSGHAVKVRQLPVYRKHGSPRSRNAEEKEGDHKWYSEDGRVLEVKEKDEDATGDGCAAGSSQLELSLGHFSMTNWVTEVMHRTPGTPSRTKVTMRTKHVLVASLPNEKYGIGWSG</sequence>
<proteinExistence type="predicted"/>
<reference evidence="1 2" key="1">
    <citation type="submission" date="2020-05" db="EMBL/GenBank/DDBJ databases">
        <authorList>
            <person name="Campoy J."/>
            <person name="Schneeberger K."/>
            <person name="Spophaly S."/>
        </authorList>
    </citation>
    <scope>NUCLEOTIDE SEQUENCE [LARGE SCALE GENOMIC DNA]</scope>
    <source>
        <strain evidence="1">PruArmRojPasFocal</strain>
    </source>
</reference>
<dbReference type="EMBL" id="CAEKDK010000001">
    <property type="protein sequence ID" value="CAB4266430.1"/>
    <property type="molecule type" value="Genomic_DNA"/>
</dbReference>
<accession>A0A6J5TQV9</accession>
<evidence type="ECO:0000313" key="2">
    <source>
        <dbReference type="Proteomes" id="UP000507222"/>
    </source>
</evidence>
<gene>
    <name evidence="1" type="ORF">CURHAP_LOCUS8732</name>
</gene>
<organism evidence="1 2">
    <name type="scientific">Prunus armeniaca</name>
    <name type="common">Apricot</name>
    <name type="synonym">Armeniaca vulgaris</name>
    <dbReference type="NCBI Taxonomy" id="36596"/>
    <lineage>
        <taxon>Eukaryota</taxon>
        <taxon>Viridiplantae</taxon>
        <taxon>Streptophyta</taxon>
        <taxon>Embryophyta</taxon>
        <taxon>Tracheophyta</taxon>
        <taxon>Spermatophyta</taxon>
        <taxon>Magnoliopsida</taxon>
        <taxon>eudicotyledons</taxon>
        <taxon>Gunneridae</taxon>
        <taxon>Pentapetalae</taxon>
        <taxon>rosids</taxon>
        <taxon>fabids</taxon>
        <taxon>Rosales</taxon>
        <taxon>Rosaceae</taxon>
        <taxon>Amygdaloideae</taxon>
        <taxon>Amygdaleae</taxon>
        <taxon>Prunus</taxon>
    </lineage>
</organism>
<name>A0A6J5TQV9_PRUAR</name>
<evidence type="ECO:0000313" key="1">
    <source>
        <dbReference type="EMBL" id="CAB4266430.1"/>
    </source>
</evidence>
<protein>
    <submittedName>
        <fullName evidence="1">Uncharacterized protein</fullName>
    </submittedName>
</protein>